<evidence type="ECO:0000259" key="13">
    <source>
        <dbReference type="Pfam" id="PF00593"/>
    </source>
</evidence>
<evidence type="ECO:0000256" key="9">
    <source>
        <dbReference type="ARBA" id="ARBA00023237"/>
    </source>
</evidence>
<keyword evidence="5 12" id="KW-0732">Signal</keyword>
<evidence type="ECO:0000256" key="3">
    <source>
        <dbReference type="ARBA" id="ARBA00022452"/>
    </source>
</evidence>
<dbReference type="Gene3D" id="2.60.40.1120">
    <property type="entry name" value="Carboxypeptidase-like, regulatory domain"/>
    <property type="match status" value="1"/>
</dbReference>
<keyword evidence="8 15" id="KW-0675">Receptor</keyword>
<evidence type="ECO:0000313" key="16">
    <source>
        <dbReference type="Proteomes" id="UP000613030"/>
    </source>
</evidence>
<dbReference type="InterPro" id="IPR036942">
    <property type="entry name" value="Beta-barrel_TonB_sf"/>
</dbReference>
<dbReference type="PANTHER" id="PTHR30069">
    <property type="entry name" value="TONB-DEPENDENT OUTER MEMBRANE RECEPTOR"/>
    <property type="match status" value="1"/>
</dbReference>
<dbReference type="RefSeq" id="WP_202012824.1">
    <property type="nucleotide sequence ID" value="NZ_JAERRB010000007.1"/>
</dbReference>
<keyword evidence="4 10" id="KW-0812">Transmembrane</keyword>
<dbReference type="SUPFAM" id="SSF49464">
    <property type="entry name" value="Carboxypeptidase regulatory domain-like"/>
    <property type="match status" value="1"/>
</dbReference>
<protein>
    <submittedName>
        <fullName evidence="15">TonB-dependent receptor</fullName>
    </submittedName>
</protein>
<dbReference type="Pfam" id="PF07715">
    <property type="entry name" value="Plug"/>
    <property type="match status" value="1"/>
</dbReference>
<evidence type="ECO:0000256" key="4">
    <source>
        <dbReference type="ARBA" id="ARBA00022692"/>
    </source>
</evidence>
<keyword evidence="2 10" id="KW-0813">Transport</keyword>
<dbReference type="Pfam" id="PF00593">
    <property type="entry name" value="TonB_dep_Rec_b-barrel"/>
    <property type="match status" value="1"/>
</dbReference>
<reference evidence="15 16" key="1">
    <citation type="submission" date="2021-01" db="EMBL/GenBank/DDBJ databases">
        <title>Chryseolinea sp. Jin1 Genome sequencing and assembly.</title>
        <authorList>
            <person name="Kim I."/>
        </authorList>
    </citation>
    <scope>NUCLEOTIDE SEQUENCE [LARGE SCALE GENOMIC DNA]</scope>
    <source>
        <strain evidence="15 16">Jin1</strain>
    </source>
</reference>
<dbReference type="Gene3D" id="2.170.130.10">
    <property type="entry name" value="TonB-dependent receptor, plug domain"/>
    <property type="match status" value="1"/>
</dbReference>
<evidence type="ECO:0000313" key="15">
    <source>
        <dbReference type="EMBL" id="MBL0743479.1"/>
    </source>
</evidence>
<keyword evidence="3 10" id="KW-1134">Transmembrane beta strand</keyword>
<feature type="domain" description="TonB-dependent receptor plug" evidence="14">
    <location>
        <begin position="115"/>
        <end position="223"/>
    </location>
</feature>
<dbReference type="InterPro" id="IPR012910">
    <property type="entry name" value="Plug_dom"/>
</dbReference>
<dbReference type="Pfam" id="PF13715">
    <property type="entry name" value="CarbopepD_reg_2"/>
    <property type="match status" value="1"/>
</dbReference>
<evidence type="ECO:0000256" key="2">
    <source>
        <dbReference type="ARBA" id="ARBA00022448"/>
    </source>
</evidence>
<evidence type="ECO:0000256" key="10">
    <source>
        <dbReference type="PROSITE-ProRule" id="PRU01360"/>
    </source>
</evidence>
<dbReference type="PROSITE" id="PS52016">
    <property type="entry name" value="TONB_DEPENDENT_REC_3"/>
    <property type="match status" value="1"/>
</dbReference>
<feature type="domain" description="TonB-dependent receptor-like beta-barrel" evidence="13">
    <location>
        <begin position="408"/>
        <end position="890"/>
    </location>
</feature>
<dbReference type="InterPro" id="IPR037066">
    <property type="entry name" value="Plug_dom_sf"/>
</dbReference>
<comment type="caution">
    <text evidence="15">The sequence shown here is derived from an EMBL/GenBank/DDBJ whole genome shotgun (WGS) entry which is preliminary data.</text>
</comment>
<evidence type="ECO:0000256" key="6">
    <source>
        <dbReference type="ARBA" id="ARBA00023077"/>
    </source>
</evidence>
<dbReference type="InterPro" id="IPR000531">
    <property type="entry name" value="Beta-barrel_TonB"/>
</dbReference>
<keyword evidence="9 10" id="KW-0998">Cell outer membrane</keyword>
<accession>A0ABS1KVT3</accession>
<dbReference type="Gene3D" id="2.40.170.20">
    <property type="entry name" value="TonB-dependent receptor, beta-barrel domain"/>
    <property type="match status" value="1"/>
</dbReference>
<evidence type="ECO:0000256" key="5">
    <source>
        <dbReference type="ARBA" id="ARBA00022729"/>
    </source>
</evidence>
<dbReference type="Proteomes" id="UP000613030">
    <property type="component" value="Unassembled WGS sequence"/>
</dbReference>
<proteinExistence type="inferred from homology"/>
<dbReference type="InterPro" id="IPR039426">
    <property type="entry name" value="TonB-dep_rcpt-like"/>
</dbReference>
<feature type="chain" id="PRO_5045088054" evidence="12">
    <location>
        <begin position="19"/>
        <end position="919"/>
    </location>
</feature>
<keyword evidence="16" id="KW-1185">Reference proteome</keyword>
<dbReference type="SUPFAM" id="SSF56935">
    <property type="entry name" value="Porins"/>
    <property type="match status" value="1"/>
</dbReference>
<sequence>MKKLLLLVFLSFPTFLFAQTKISGTITDADSKPVSGASLVIKGKLIGTTTDENGNFSLNTSAALPLTLVVTGVGYQKQEVAVSTSGESVKIGLTPQTELLNEMVVTASRVEESILESPVSIEKMDTRAIRETPSINFYDGLQNIKSVEMVTSGLTFKQINTRGFNGTGNSRFLQLVDGVDNQTPGLNFAVGNLFGSSDLDMESAELIPGSASALYGPVAFNGVLMMRTKDPFQYQGLSAQVRVGVNHINEQYADPHGLYDYALRYAKAFNNRFAFKINASYFTGLDWYATNYTDVDAGATPEQRGDNNPARNGLNIYGDDDVRTLTGVGRVSRTGYEERFLMNYNSYSTKLNGALHYRLTDNMELIYQYNYNQGRAAYTGSNRFMLNDFNFQQHRVELKGSNYFIRGYANLEDSKNSYNGKGLGQLINKTWVRDLNGNVVSEAQADDTWYARYQAAFTGNVNNVTAADHAAARAFADQGRFLPGSTEFEDQKARLIAKQGSGGAGILSQSKLYHAEGQYDFSDKIKVLDVLVGGNFRMYDMFTNGTLFDDKNNKITIKEGGAFAQASKRLLNEKLKLTASLRYDKNQNFDGRFTPRASAVYTVATNHHFRTSFQTGFRNPTPGDQYIKLDAGVITVLGGVPDNSRGMTVYQNSVTTPSLGAFQAAFMQAMAGGASPQDAVMQTKDIIQKSNVAYIKPERVQTFEIGYKGLVNNNLLIDANYYFSSYNDFILNQVVMEMQSPVLGPDGKINPAIVGDLQNGKTRLYQLYTNASDRVTSQGATLGLTYLLPGNYTVGANGTWADFNLRNANVNDIPAFNTPKYRTTVTFGNSAIAKNFGFNVAWRWQDTFEWTSTFNGMRPGTIKAYSIVDAQVSYKMSPIKSIVKFGANNVFNNQVYQAYGSPSIGAVYYVSIVFDQLMK</sequence>
<comment type="subcellular location">
    <subcellularLocation>
        <location evidence="1 10">Cell outer membrane</location>
        <topology evidence="1 10">Multi-pass membrane protein</topology>
    </subcellularLocation>
</comment>
<evidence type="ECO:0000256" key="1">
    <source>
        <dbReference type="ARBA" id="ARBA00004571"/>
    </source>
</evidence>
<keyword evidence="6 11" id="KW-0798">TonB box</keyword>
<keyword evidence="7 10" id="KW-0472">Membrane</keyword>
<evidence type="ECO:0000256" key="11">
    <source>
        <dbReference type="RuleBase" id="RU003357"/>
    </source>
</evidence>
<evidence type="ECO:0000256" key="7">
    <source>
        <dbReference type="ARBA" id="ARBA00023136"/>
    </source>
</evidence>
<comment type="similarity">
    <text evidence="10 11">Belongs to the TonB-dependent receptor family.</text>
</comment>
<dbReference type="PANTHER" id="PTHR30069:SF29">
    <property type="entry name" value="HEMOGLOBIN AND HEMOGLOBIN-HAPTOGLOBIN-BINDING PROTEIN 1-RELATED"/>
    <property type="match status" value="1"/>
</dbReference>
<organism evidence="15 16">
    <name type="scientific">Chryseolinea lacunae</name>
    <dbReference type="NCBI Taxonomy" id="2801331"/>
    <lineage>
        <taxon>Bacteria</taxon>
        <taxon>Pseudomonadati</taxon>
        <taxon>Bacteroidota</taxon>
        <taxon>Cytophagia</taxon>
        <taxon>Cytophagales</taxon>
        <taxon>Fulvivirgaceae</taxon>
        <taxon>Chryseolinea</taxon>
    </lineage>
</organism>
<evidence type="ECO:0000256" key="12">
    <source>
        <dbReference type="SAM" id="SignalP"/>
    </source>
</evidence>
<gene>
    <name evidence="15" type="ORF">JI741_19760</name>
</gene>
<evidence type="ECO:0000259" key="14">
    <source>
        <dbReference type="Pfam" id="PF07715"/>
    </source>
</evidence>
<dbReference type="InterPro" id="IPR008969">
    <property type="entry name" value="CarboxyPept-like_regulatory"/>
</dbReference>
<name>A0ABS1KVT3_9BACT</name>
<evidence type="ECO:0000256" key="8">
    <source>
        <dbReference type="ARBA" id="ARBA00023170"/>
    </source>
</evidence>
<feature type="signal peptide" evidence="12">
    <location>
        <begin position="1"/>
        <end position="18"/>
    </location>
</feature>
<dbReference type="EMBL" id="JAERRB010000007">
    <property type="protein sequence ID" value="MBL0743479.1"/>
    <property type="molecule type" value="Genomic_DNA"/>
</dbReference>